<gene>
    <name evidence="1" type="ORF">CVM39_08305</name>
</gene>
<dbReference type="SUPFAM" id="SSF53335">
    <property type="entry name" value="S-adenosyl-L-methionine-dependent methyltransferases"/>
    <property type="match status" value="1"/>
</dbReference>
<dbReference type="Pfam" id="PF13489">
    <property type="entry name" value="Methyltransf_23"/>
    <property type="match status" value="1"/>
</dbReference>
<evidence type="ECO:0000313" key="2">
    <source>
        <dbReference type="Proteomes" id="UP000231702"/>
    </source>
</evidence>
<dbReference type="Gene3D" id="3.40.50.150">
    <property type="entry name" value="Vaccinia Virus protein VP39"/>
    <property type="match status" value="1"/>
</dbReference>
<organism evidence="1 2">
    <name type="scientific">Pseudooceanicola antarcticus</name>
    <dbReference type="NCBI Taxonomy" id="1247613"/>
    <lineage>
        <taxon>Bacteria</taxon>
        <taxon>Pseudomonadati</taxon>
        <taxon>Pseudomonadota</taxon>
        <taxon>Alphaproteobacteria</taxon>
        <taxon>Rhodobacterales</taxon>
        <taxon>Paracoccaceae</taxon>
        <taxon>Pseudooceanicola</taxon>
    </lineage>
</organism>
<proteinExistence type="predicted"/>
<keyword evidence="1" id="KW-0808">Transferase</keyword>
<comment type="caution">
    <text evidence="1">The sequence shown here is derived from an EMBL/GenBank/DDBJ whole genome shotgun (WGS) entry which is preliminary data.</text>
</comment>
<keyword evidence="1" id="KW-0489">Methyltransferase</keyword>
<dbReference type="PANTHER" id="PTHR43861">
    <property type="entry name" value="TRANS-ACONITATE 2-METHYLTRANSFERASE-RELATED"/>
    <property type="match status" value="1"/>
</dbReference>
<dbReference type="EMBL" id="PGTD01000015">
    <property type="protein sequence ID" value="PJE29889.1"/>
    <property type="molecule type" value="Genomic_DNA"/>
</dbReference>
<dbReference type="GO" id="GO:0032259">
    <property type="term" value="P:methylation"/>
    <property type="evidence" value="ECO:0007669"/>
    <property type="project" value="UniProtKB-KW"/>
</dbReference>
<keyword evidence="2" id="KW-1185">Reference proteome</keyword>
<sequence>MRRGRLDESTGENTKGASMAAIDIAFAGDNTREAVFPCRACGARQSRHSLTVHSPGSVLELFECGACGSFFFDGEDPVLGYEFLPYGEYWLDYAQGGAGIITMLSPLFALGDLPEGDMIDVGCGFGFVVDYWARNRGAAVGLERSAFGAQGKKMLGADIRPLYLDGFREQEPERRFSIVYSSEVIEHVADPAAFLAELVGMMDDDGLLVLTTPDSSAISPETPRPKVIAALSPQFHYAIFSQQRMRQMVEALGLQVHIEVHDGQMVVWASRGPLPEISYGAFDWTEYFAYLNDLAENEDPHLAIGALFRLFKDAMNTDHPEMSSWAWDRFLPRCQETYGIDLRAPDLGELMKLRKPLEQLERYPNWLGAALLFGGLHLGHYEGDRRTKLRMLEAALRVLRRRAEVDLQFGQEAASYLPFAERQYLIALSEALNVGVTAPDAPLEQKDLRASLKALQQVLGELLAEDDEDATAGTGES</sequence>
<accession>A0ABX4MSR4</accession>
<protein>
    <submittedName>
        <fullName evidence="1">Class I SAM-dependent methyltransferase</fullName>
    </submittedName>
</protein>
<dbReference type="InterPro" id="IPR029063">
    <property type="entry name" value="SAM-dependent_MTases_sf"/>
</dbReference>
<evidence type="ECO:0000313" key="1">
    <source>
        <dbReference type="EMBL" id="PJE29889.1"/>
    </source>
</evidence>
<dbReference type="Proteomes" id="UP000231702">
    <property type="component" value="Unassembled WGS sequence"/>
</dbReference>
<dbReference type="GO" id="GO:0008168">
    <property type="term" value="F:methyltransferase activity"/>
    <property type="evidence" value="ECO:0007669"/>
    <property type="project" value="UniProtKB-KW"/>
</dbReference>
<name>A0ABX4MSR4_9RHOB</name>
<reference evidence="1 2" key="1">
    <citation type="journal article" date="2018" name="Int. J. Syst. Evol. Microbiol.">
        <title>Pseudooceanicola lipolyticus sp. nov., a marine alphaproteobacterium, reclassification of Oceanicola flagellatus as Pseudooceanicola flagellatus comb. nov. and emended description of the genus Pseudooceanicola.</title>
        <authorList>
            <person name="Huang M.-M."/>
            <person name="Guo L.-L."/>
            <person name="Wu Y.-H."/>
            <person name="Lai Q.-L."/>
            <person name="Shao Z.-Z."/>
            <person name="Wang C.-S."/>
            <person name="Wu M."/>
            <person name="Xu X.-W."/>
        </authorList>
    </citation>
    <scope>NUCLEOTIDE SEQUENCE [LARGE SCALE GENOMIC DNA]</scope>
    <source>
        <strain evidence="1 2">Ar-45</strain>
    </source>
</reference>